<organism evidence="2 3">
    <name type="scientific">Iningainema tapete BLCC-T55</name>
    <dbReference type="NCBI Taxonomy" id="2748662"/>
    <lineage>
        <taxon>Bacteria</taxon>
        <taxon>Bacillati</taxon>
        <taxon>Cyanobacteriota</taxon>
        <taxon>Cyanophyceae</taxon>
        <taxon>Nostocales</taxon>
        <taxon>Scytonemataceae</taxon>
        <taxon>Iningainema tapete</taxon>
    </lineage>
</organism>
<evidence type="ECO:0000313" key="3">
    <source>
        <dbReference type="Proteomes" id="UP000629098"/>
    </source>
</evidence>
<proteinExistence type="predicted"/>
<dbReference type="EMBL" id="JACXAE010000053">
    <property type="protein sequence ID" value="MBD2773420.1"/>
    <property type="molecule type" value="Genomic_DNA"/>
</dbReference>
<reference evidence="2" key="1">
    <citation type="submission" date="2020-09" db="EMBL/GenBank/DDBJ databases">
        <title>Iningainema tapete sp. nov. (Scytonemataceae, Cyanobacteria) from greenhouses in central Florida (USA) produces two types of nodularin with biosynthetic potential for microcystin-LR and anabaenopeptins.</title>
        <authorList>
            <person name="Berthold D.E."/>
            <person name="Lefler F.W."/>
            <person name="Huang I.-S."/>
            <person name="Abdulla H."/>
            <person name="Zimba P.V."/>
            <person name="Laughinghouse H.D. IV."/>
        </authorList>
    </citation>
    <scope>NUCLEOTIDE SEQUENCE</scope>
    <source>
        <strain evidence="2">BLCCT55</strain>
    </source>
</reference>
<keyword evidence="3" id="KW-1185">Reference proteome</keyword>
<feature type="domain" description="DUF5615" evidence="1">
    <location>
        <begin position="4"/>
        <end position="99"/>
    </location>
</feature>
<evidence type="ECO:0000259" key="1">
    <source>
        <dbReference type="Pfam" id="PF18480"/>
    </source>
</evidence>
<comment type="caution">
    <text evidence="2">The sequence shown here is derived from an EMBL/GenBank/DDBJ whole genome shotgun (WGS) entry which is preliminary data.</text>
</comment>
<gene>
    <name evidence="2" type="ORF">ICL16_15400</name>
</gene>
<protein>
    <submittedName>
        <fullName evidence="2">DUF5615 family PIN-like protein</fullName>
    </submittedName>
</protein>
<dbReference type="AlphaFoldDB" id="A0A8J6XCV7"/>
<evidence type="ECO:0000313" key="2">
    <source>
        <dbReference type="EMBL" id="MBD2773420.1"/>
    </source>
</evidence>
<dbReference type="InterPro" id="IPR041049">
    <property type="entry name" value="DUF5615"/>
</dbReference>
<dbReference type="Pfam" id="PF18480">
    <property type="entry name" value="DUF5615"/>
    <property type="match status" value="1"/>
</dbReference>
<accession>A0A8J6XCV7</accession>
<name>A0A8J6XCV7_9CYAN</name>
<dbReference type="Proteomes" id="UP000629098">
    <property type="component" value="Unassembled WGS sequence"/>
</dbReference>
<sequence length="120" mass="14005">MMLKYLMDENVDPIYFNQLRRQKPELVVWAVGEPDTPAKGTLDPEILYWCEEYNFVLVTNNRKSMPVHLNDHIAEGRHMPGIFILNSNLSAGDNIEELILLAEYSFENEYQDQIVHLPIK</sequence>